<dbReference type="PRINTS" id="PR00412">
    <property type="entry name" value="EPOXHYDRLASE"/>
</dbReference>
<evidence type="ECO:0000313" key="5">
    <source>
        <dbReference type="Proteomes" id="UP001521184"/>
    </source>
</evidence>
<name>A0ABR3U4Q1_9PEZI</name>
<reference evidence="4 5" key="1">
    <citation type="journal article" date="2023" name="Plant Dis.">
        <title>First Report of Diplodia intermedia Causing Canker and Dieback Diseases on Apple Trees in Canada.</title>
        <authorList>
            <person name="Ellouze W."/>
            <person name="Ilyukhin E."/>
            <person name="Sulman M."/>
            <person name="Ali S."/>
        </authorList>
    </citation>
    <scope>NUCLEOTIDE SEQUENCE [LARGE SCALE GENOMIC DNA]</scope>
    <source>
        <strain evidence="4 5">M45-28</strain>
    </source>
</reference>
<organism evidence="4 5">
    <name type="scientific">Diplodia intermedia</name>
    <dbReference type="NCBI Taxonomy" id="856260"/>
    <lineage>
        <taxon>Eukaryota</taxon>
        <taxon>Fungi</taxon>
        <taxon>Dikarya</taxon>
        <taxon>Ascomycota</taxon>
        <taxon>Pezizomycotina</taxon>
        <taxon>Dothideomycetes</taxon>
        <taxon>Dothideomycetes incertae sedis</taxon>
        <taxon>Botryosphaeriales</taxon>
        <taxon>Botryosphaeriaceae</taxon>
        <taxon>Diplodia</taxon>
    </lineage>
</organism>
<evidence type="ECO:0000259" key="3">
    <source>
        <dbReference type="Pfam" id="PF00561"/>
    </source>
</evidence>
<sequence>MDSFTKKSFTSARSLTYTYYDSAPTKPASASTPTILLLHGFPDTAQLWKKVVPHLQRLPNRIIIPNLLGSGTSSKPTSPTLYNSHALSADLAALLASASTTRNVIAIGHDWGSYAAQRLWLWQPQLLCGLGLLNVGYMAPATQRFDVAALNAETERATGAPRFAYWELFVAEDGATVLDEHLESFWDVLHGDDGGGGGCWMREMFCTRGAMRAFLERDGRVEALREYARPGKGWKEEWFAEVEGGGGLDGALGPYRAMVEGHQYEVERTLPPERVKVTVPAFFLGCERDEVCSMELVEENRKAGLLPDLTVKVIDSGHWCTMEKPDEVGEALCDWLVEKF</sequence>
<evidence type="ECO:0000313" key="4">
    <source>
        <dbReference type="EMBL" id="KAL1651882.1"/>
    </source>
</evidence>
<gene>
    <name evidence="4" type="ORF">SLS58_000005</name>
</gene>
<accession>A0ABR3U4Q1</accession>
<comment type="caution">
    <text evidence="4">The sequence shown here is derived from an EMBL/GenBank/DDBJ whole genome shotgun (WGS) entry which is preliminary data.</text>
</comment>
<comment type="similarity">
    <text evidence="2">Belongs to the AB hydrolase superfamily. Epoxide hydrolase family.</text>
</comment>
<dbReference type="Proteomes" id="UP001521184">
    <property type="component" value="Unassembled WGS sequence"/>
</dbReference>
<evidence type="ECO:0000256" key="2">
    <source>
        <dbReference type="ARBA" id="ARBA00038334"/>
    </source>
</evidence>
<evidence type="ECO:0000256" key="1">
    <source>
        <dbReference type="ARBA" id="ARBA00022801"/>
    </source>
</evidence>
<protein>
    <recommendedName>
        <fullName evidence="3">AB hydrolase-1 domain-containing protein</fullName>
    </recommendedName>
</protein>
<dbReference type="Gene3D" id="3.40.50.1820">
    <property type="entry name" value="alpha/beta hydrolase"/>
    <property type="match status" value="1"/>
</dbReference>
<keyword evidence="5" id="KW-1185">Reference proteome</keyword>
<dbReference type="InterPro" id="IPR029058">
    <property type="entry name" value="AB_hydrolase_fold"/>
</dbReference>
<dbReference type="InterPro" id="IPR000639">
    <property type="entry name" value="Epox_hydrolase-like"/>
</dbReference>
<proteinExistence type="inferred from homology"/>
<dbReference type="PANTHER" id="PTHR43329">
    <property type="entry name" value="EPOXIDE HYDROLASE"/>
    <property type="match status" value="1"/>
</dbReference>
<dbReference type="SUPFAM" id="SSF53474">
    <property type="entry name" value="alpha/beta-Hydrolases"/>
    <property type="match status" value="1"/>
</dbReference>
<dbReference type="InterPro" id="IPR000073">
    <property type="entry name" value="AB_hydrolase_1"/>
</dbReference>
<dbReference type="Pfam" id="PF00561">
    <property type="entry name" value="Abhydrolase_1"/>
    <property type="match status" value="1"/>
</dbReference>
<feature type="domain" description="AB hydrolase-1" evidence="3">
    <location>
        <begin position="33"/>
        <end position="118"/>
    </location>
</feature>
<dbReference type="EMBL" id="JAKEKT020000001">
    <property type="protein sequence ID" value="KAL1651882.1"/>
    <property type="molecule type" value="Genomic_DNA"/>
</dbReference>
<keyword evidence="1" id="KW-0378">Hydrolase</keyword>